<dbReference type="SUPFAM" id="SSF53756">
    <property type="entry name" value="UDP-Glycosyltransferase/glycogen phosphorylase"/>
    <property type="match status" value="1"/>
</dbReference>
<accession>A0A7C3UQ29</accession>
<dbReference type="AlphaFoldDB" id="A0A7C3UQ29"/>
<evidence type="ECO:0008006" key="2">
    <source>
        <dbReference type="Google" id="ProtNLM"/>
    </source>
</evidence>
<comment type="caution">
    <text evidence="1">The sequence shown here is derived from an EMBL/GenBank/DDBJ whole genome shotgun (WGS) entry which is preliminary data.</text>
</comment>
<gene>
    <name evidence="1" type="ORF">ENX07_05590</name>
</gene>
<name>A0A7C3UQ29_UNCW3</name>
<proteinExistence type="predicted"/>
<evidence type="ECO:0000313" key="1">
    <source>
        <dbReference type="EMBL" id="HGE99524.1"/>
    </source>
</evidence>
<sequence>MLPCINLDIGRGHPNYLESFLKVYPGKTILVKREWTIMKRLYLLGGRGGVITKVYNYFRRRGKIPKFFLSSLAKDLERDLKGYEMVLVSHPILAQMLKGRYRVLYLHGEIAAPKESVVDASQIFVPLSETKERFVASGINEKKILVSGLMIEPEFLPIAEKGFRERIRRLKNKKRLTIAFFSSGAYPKVHLKKIARAMMSITEFNFRVFLFAGNNWRLKRYWEKKFPMANVVFAPNREEENRRLAEILEELDCFVAPAHERTNWACGLGLPLFTLLPHIGSYAPLNYEFAYAQGVCRPFEPEDFGKTVLRLQEEGELLKMAEAGFGRFPIDGIRKVGERVRALMGDS</sequence>
<organism evidence="1">
    <name type="scientific">candidate division WOR-3 bacterium</name>
    <dbReference type="NCBI Taxonomy" id="2052148"/>
    <lineage>
        <taxon>Bacteria</taxon>
        <taxon>Bacteria division WOR-3</taxon>
    </lineage>
</organism>
<protein>
    <recommendedName>
        <fullName evidence="2">Glycosyltransferase</fullName>
    </recommendedName>
</protein>
<reference evidence="1" key="1">
    <citation type="journal article" date="2020" name="mSystems">
        <title>Genome- and Community-Level Interaction Insights into Carbon Utilization and Element Cycling Functions of Hydrothermarchaeota in Hydrothermal Sediment.</title>
        <authorList>
            <person name="Zhou Z."/>
            <person name="Liu Y."/>
            <person name="Xu W."/>
            <person name="Pan J."/>
            <person name="Luo Z.H."/>
            <person name="Li M."/>
        </authorList>
    </citation>
    <scope>NUCLEOTIDE SEQUENCE [LARGE SCALE GENOMIC DNA]</scope>
    <source>
        <strain evidence="1">SpSt-906</strain>
    </source>
</reference>
<dbReference type="EMBL" id="DTMQ01000038">
    <property type="protein sequence ID" value="HGE99524.1"/>
    <property type="molecule type" value="Genomic_DNA"/>
</dbReference>